<reference evidence="1 2" key="1">
    <citation type="submission" date="2018-03" db="EMBL/GenBank/DDBJ databases">
        <title>Bacteriophage NCPPB3778 and a type I-E CRISPR drive the evolution of the US Biological Select Agent, Rathayibacter toxicus.</title>
        <authorList>
            <person name="Davis E.W.II."/>
            <person name="Tabima J.F."/>
            <person name="Weisberg A.J."/>
            <person name="Dantas Lopes L."/>
            <person name="Wiseman M.S."/>
            <person name="Wiseman M.S."/>
            <person name="Pupko T."/>
            <person name="Belcher M.S."/>
            <person name="Sechler A.J."/>
            <person name="Tancos M.A."/>
            <person name="Schroeder B.K."/>
            <person name="Murray T.D."/>
            <person name="Luster D.G."/>
            <person name="Schneider W.L."/>
            <person name="Rogers E."/>
            <person name="Andreote F.D."/>
            <person name="Grunwald N.J."/>
            <person name="Putnam M.L."/>
            <person name="Chang J.H."/>
        </authorList>
    </citation>
    <scope>NUCLEOTIDE SEQUENCE [LARGE SCALE GENOMIC DNA]</scope>
    <source>
        <strain evidence="1 2">DSM 15932</strain>
    </source>
</reference>
<organism evidence="1 2">
    <name type="scientific">Rathayibacter festucae DSM 15932</name>
    <dbReference type="NCBI Taxonomy" id="1328866"/>
    <lineage>
        <taxon>Bacteria</taxon>
        <taxon>Bacillati</taxon>
        <taxon>Actinomycetota</taxon>
        <taxon>Actinomycetes</taxon>
        <taxon>Micrococcales</taxon>
        <taxon>Microbacteriaceae</taxon>
        <taxon>Rathayibacter</taxon>
    </lineage>
</organism>
<dbReference type="KEGG" id="rfs:C1I64_00420"/>
<gene>
    <name evidence="1" type="ORF">C1I64_00420</name>
</gene>
<proteinExistence type="predicted"/>
<evidence type="ECO:0000313" key="1">
    <source>
        <dbReference type="EMBL" id="AZZ50669.1"/>
    </source>
</evidence>
<dbReference type="Proteomes" id="UP000285317">
    <property type="component" value="Chromosome"/>
</dbReference>
<dbReference type="EMBL" id="CP028137">
    <property type="protein sequence ID" value="AZZ50669.1"/>
    <property type="molecule type" value="Genomic_DNA"/>
</dbReference>
<accession>A0A3T0SWG8</accession>
<dbReference type="AlphaFoldDB" id="A0A3T0SWG8"/>
<name>A0A3T0SWG8_9MICO</name>
<protein>
    <submittedName>
        <fullName evidence="1">Uncharacterized protein</fullName>
    </submittedName>
</protein>
<sequence>MFRRRSPERLSRELRSIDDAIEAHPFRSEPITRAFAVIEDGDGDKELISARLREQGLPELQTIGASTLRYSLSWWWLHNRRRAAVRRIERQRG</sequence>
<evidence type="ECO:0000313" key="2">
    <source>
        <dbReference type="Proteomes" id="UP000285317"/>
    </source>
</evidence>
<dbReference type="RefSeq" id="WP_127885874.1">
    <property type="nucleotide sequence ID" value="NZ_CP028137.1"/>
</dbReference>